<keyword evidence="2" id="KW-0812">Transmembrane</keyword>
<name>A0A285S9J9_9FIRM</name>
<reference evidence="4 5" key="1">
    <citation type="submission" date="2017-08" db="EMBL/GenBank/DDBJ databases">
        <authorList>
            <person name="de Groot N.N."/>
        </authorList>
    </citation>
    <scope>NUCLEOTIDE SEQUENCE [LARGE SCALE GENOMIC DNA]</scope>
    <source>
        <strain evidence="4 5">DSM 9787</strain>
    </source>
</reference>
<feature type="region of interest" description="Disordered" evidence="1">
    <location>
        <begin position="21"/>
        <end position="100"/>
    </location>
</feature>
<feature type="compositionally biased region" description="Basic and acidic residues" evidence="1">
    <location>
        <begin position="75"/>
        <end position="86"/>
    </location>
</feature>
<dbReference type="AlphaFoldDB" id="A0A285S9J9"/>
<dbReference type="EMBL" id="OBMR01000005">
    <property type="protein sequence ID" value="SOC01794.1"/>
    <property type="molecule type" value="Genomic_DNA"/>
</dbReference>
<sequence>MFCVKCGKEIMPGAKFCTGCGAPAPAAEQPAPQPIPPVQQAPVEQPVPPVQPQPTPVPQPQPMPQQVDVKAAKKAAKEAKKAEKRAAKAAKKAAKANNEGGSKKPPVFVWIIIAVLVVAAAVAAVFVLHRSKTINVNDYMTVEFTGYDSMGKAEVTIDESFWEDLYNKSRFEDKSKVKKSFTSHYGPADYMEEAVGKKISYDVDPEKKLSNGDEVTVSWKIKADSIEKKYGVKVEYEDASYTVEKLEELKEFDPFDGIEISYTGIEGDGKASIKVVKEDAVYNDFSYSSSQSYYLSEGDIITVTYAPSYSEDELAEMCAEKYGMVPTAVTKDYKVEGLGHLLKDSTEITEESMGSVIEDCEKKIKDVSRLSSMEEMQSIKYLGSYLLQEADYSEGNEVIAVFECSVMLSDSDSLDTDSFTFYTYVEINNVSINEKGECGYEKILGTTTTTVQYKTKFDKKFNYYGYEKEADCKAEIEEAIDWYVKYYGLVTSNTFGEAL</sequence>
<gene>
    <name evidence="4" type="ORF">SAMN02910411_1804</name>
</gene>
<keyword evidence="2" id="KW-0472">Membrane</keyword>
<feature type="transmembrane region" description="Helical" evidence="2">
    <location>
        <begin position="107"/>
        <end position="128"/>
    </location>
</feature>
<feature type="compositionally biased region" description="Pro residues" evidence="1">
    <location>
        <begin position="31"/>
        <end position="63"/>
    </location>
</feature>
<organism evidence="4 5">
    <name type="scientific">Pseudobutyrivibrio ruminis DSM 9787</name>
    <dbReference type="NCBI Taxonomy" id="1123011"/>
    <lineage>
        <taxon>Bacteria</taxon>
        <taxon>Bacillati</taxon>
        <taxon>Bacillota</taxon>
        <taxon>Clostridia</taxon>
        <taxon>Lachnospirales</taxon>
        <taxon>Lachnospiraceae</taxon>
        <taxon>Pseudobutyrivibrio</taxon>
    </lineage>
</organism>
<evidence type="ECO:0000256" key="1">
    <source>
        <dbReference type="SAM" id="MobiDB-lite"/>
    </source>
</evidence>
<keyword evidence="2" id="KW-1133">Transmembrane helix</keyword>
<dbReference type="Proteomes" id="UP000219563">
    <property type="component" value="Unassembled WGS sequence"/>
</dbReference>
<evidence type="ECO:0000313" key="4">
    <source>
        <dbReference type="EMBL" id="SOC01794.1"/>
    </source>
</evidence>
<evidence type="ECO:0000313" key="5">
    <source>
        <dbReference type="Proteomes" id="UP000219563"/>
    </source>
</evidence>
<proteinExistence type="predicted"/>
<feature type="domain" description="Zinc-ribbon" evidence="3">
    <location>
        <begin position="2"/>
        <end position="23"/>
    </location>
</feature>
<dbReference type="InterPro" id="IPR026870">
    <property type="entry name" value="Zinc_ribbon_dom"/>
</dbReference>
<protein>
    <submittedName>
        <fullName evidence="4">Zinc-ribbon domain-containing protein</fullName>
    </submittedName>
</protein>
<accession>A0A285S9J9</accession>
<evidence type="ECO:0000256" key="2">
    <source>
        <dbReference type="SAM" id="Phobius"/>
    </source>
</evidence>
<evidence type="ECO:0000259" key="3">
    <source>
        <dbReference type="Pfam" id="PF13240"/>
    </source>
</evidence>
<dbReference type="Pfam" id="PF13240">
    <property type="entry name" value="Zn_Ribbon_1"/>
    <property type="match status" value="1"/>
</dbReference>
<dbReference type="RefSeq" id="WP_097076218.1">
    <property type="nucleotide sequence ID" value="NZ_OBMR01000005.1"/>
</dbReference>